<protein>
    <recommendedName>
        <fullName evidence="4">Tripartite tricarboxylate transporter TctB family protein</fullName>
    </recommendedName>
</protein>
<evidence type="ECO:0000313" key="3">
    <source>
        <dbReference type="Proteomes" id="UP000604066"/>
    </source>
</evidence>
<feature type="transmembrane region" description="Helical" evidence="1">
    <location>
        <begin position="51"/>
        <end position="70"/>
    </location>
</feature>
<keyword evidence="3" id="KW-1185">Reference proteome</keyword>
<gene>
    <name evidence="2" type="ORF">HDG70_000803</name>
</gene>
<evidence type="ECO:0000256" key="1">
    <source>
        <dbReference type="SAM" id="Phobius"/>
    </source>
</evidence>
<reference evidence="2 3" key="1">
    <citation type="submission" date="2020-07" db="EMBL/GenBank/DDBJ databases">
        <title>Genomic Encyclopedia of Type Strains, Phase III (KMG-III): the genomes of soil and plant-associated and newly described type strains.</title>
        <authorList>
            <person name="Whitman W."/>
        </authorList>
    </citation>
    <scope>NUCLEOTIDE SEQUENCE [LARGE SCALE GENOMIC DNA]</scope>
    <source>
        <strain evidence="2 3">DSM 11255</strain>
    </source>
</reference>
<keyword evidence="1" id="KW-0812">Transmembrane</keyword>
<dbReference type="RefSeq" id="WP_028052501.1">
    <property type="nucleotide sequence ID" value="NZ_ATYG01000021.1"/>
</dbReference>
<keyword evidence="1" id="KW-1133">Transmembrane helix</keyword>
<organism evidence="2 3">
    <name type="scientific">Carboxydothermus ferrireducens DSM 11255</name>
    <dbReference type="NCBI Taxonomy" id="1119529"/>
    <lineage>
        <taxon>Bacteria</taxon>
        <taxon>Bacillati</taxon>
        <taxon>Bacillota</taxon>
        <taxon>Clostridia</taxon>
        <taxon>Thermoanaerobacterales</taxon>
        <taxon>Thermoanaerobacteraceae</taxon>
        <taxon>Carboxydothermus</taxon>
    </lineage>
</organism>
<name>A0ABX2R976_9THEO</name>
<accession>A0ABX2R976</accession>
<keyword evidence="1" id="KW-0472">Membrane</keyword>
<dbReference type="Proteomes" id="UP000604066">
    <property type="component" value="Unassembled WGS sequence"/>
</dbReference>
<sequence>MKFQIFLFYISIIVGIIGIMLGNRANYRWYWLAIFAFYNFSYLTGFSRLLFLSIVWILLSLTIGHSLGLVTSFKKSVIASLLGLVLWIIFSLLIDDYWLFLPMQKIYNLLGLY</sequence>
<evidence type="ECO:0008006" key="4">
    <source>
        <dbReference type="Google" id="ProtNLM"/>
    </source>
</evidence>
<dbReference type="EMBL" id="JACCBS010000001">
    <property type="protein sequence ID" value="NYE57097.1"/>
    <property type="molecule type" value="Genomic_DNA"/>
</dbReference>
<comment type="caution">
    <text evidence="2">The sequence shown here is derived from an EMBL/GenBank/DDBJ whole genome shotgun (WGS) entry which is preliminary data.</text>
</comment>
<feature type="transmembrane region" description="Helical" evidence="1">
    <location>
        <begin position="6"/>
        <end position="22"/>
    </location>
</feature>
<proteinExistence type="predicted"/>
<feature type="transmembrane region" description="Helical" evidence="1">
    <location>
        <begin position="29"/>
        <end position="45"/>
    </location>
</feature>
<evidence type="ECO:0000313" key="2">
    <source>
        <dbReference type="EMBL" id="NYE57097.1"/>
    </source>
</evidence>
<feature type="transmembrane region" description="Helical" evidence="1">
    <location>
        <begin position="77"/>
        <end position="94"/>
    </location>
</feature>